<protein>
    <submittedName>
        <fullName evidence="1">Uncharacterized protein</fullName>
    </submittedName>
</protein>
<dbReference type="AlphaFoldDB" id="A0AAE4FPW9"/>
<name>A0AAE4FPW9_9CYAN</name>
<gene>
    <name evidence="1" type="ORF">RIF25_04550</name>
</gene>
<organism evidence="1 2">
    <name type="scientific">Pseudocalidococcus azoricus BACA0444</name>
    <dbReference type="NCBI Taxonomy" id="2918990"/>
    <lineage>
        <taxon>Bacteria</taxon>
        <taxon>Bacillati</taxon>
        <taxon>Cyanobacteriota</taxon>
        <taxon>Cyanophyceae</taxon>
        <taxon>Acaryochloridales</taxon>
        <taxon>Thermosynechococcaceae</taxon>
        <taxon>Pseudocalidococcus</taxon>
        <taxon>Pseudocalidococcus azoricus</taxon>
    </lineage>
</organism>
<comment type="caution">
    <text evidence="1">The sequence shown here is derived from an EMBL/GenBank/DDBJ whole genome shotgun (WGS) entry which is preliminary data.</text>
</comment>
<dbReference type="EMBL" id="JAVMIP010000002">
    <property type="protein sequence ID" value="MDS3860074.1"/>
    <property type="molecule type" value="Genomic_DNA"/>
</dbReference>
<proteinExistence type="predicted"/>
<dbReference type="Proteomes" id="UP001268256">
    <property type="component" value="Unassembled WGS sequence"/>
</dbReference>
<reference evidence="2" key="1">
    <citation type="submission" date="2023-07" db="EMBL/GenBank/DDBJ databases">
        <authorList>
            <person name="Luz R."/>
            <person name="Cordeiro R."/>
            <person name="Fonseca A."/>
            <person name="Goncalves V."/>
        </authorList>
    </citation>
    <scope>NUCLEOTIDE SEQUENCE [LARGE SCALE GENOMIC DNA]</scope>
    <source>
        <strain evidence="2">BACA0444</strain>
    </source>
</reference>
<evidence type="ECO:0000313" key="2">
    <source>
        <dbReference type="Proteomes" id="UP001268256"/>
    </source>
</evidence>
<dbReference type="RefSeq" id="WP_322877358.1">
    <property type="nucleotide sequence ID" value="NZ_JAVMIP010000002.1"/>
</dbReference>
<evidence type="ECO:0000313" key="1">
    <source>
        <dbReference type="EMBL" id="MDS3860074.1"/>
    </source>
</evidence>
<accession>A0AAE4FPW9</accession>
<keyword evidence="2" id="KW-1185">Reference proteome</keyword>
<sequence>MNAKHLQQAIQALEQDSQTLRIRKFLFATATRKWPRQAPTKLAEIPMSQLVLANLKQYPQAPLLDKAIKRLLASLNKIEAYKPIARQILTVLLPLYGQTEVANTSPLLTMPAPATSPPPATPAMPATLWFDLRHDVTRYITPLRVKILVFATLYHQPDLNYAADWQEIYSLVLTDLLADLFVQYPSYDLLKKRVIGVAQGLEPTQDYLAAADRLLRTIQPIYQRYGILSVPPIPRPPATPPQIAVVQAAPMPHLETVVVSEDSDEDATCVFFPRPNDG</sequence>